<comment type="similarity">
    <text evidence="1 2">Belongs to the small heat shock protein (HSP20) family.</text>
</comment>
<proteinExistence type="inferred from homology"/>
<reference evidence="6" key="1">
    <citation type="journal article" date="2019" name="Int. J. Syst. Evol. Microbiol.">
        <title>The Global Catalogue of Microorganisms (GCM) 10K type strain sequencing project: providing services to taxonomists for standard genome sequencing and annotation.</title>
        <authorList>
            <consortium name="The Broad Institute Genomics Platform"/>
            <consortium name="The Broad Institute Genome Sequencing Center for Infectious Disease"/>
            <person name="Wu L."/>
            <person name="Ma J."/>
        </authorList>
    </citation>
    <scope>NUCLEOTIDE SEQUENCE [LARGE SCALE GENOMIC DNA]</scope>
    <source>
        <strain evidence="6">KCTC 42498</strain>
    </source>
</reference>
<dbReference type="InterPro" id="IPR031107">
    <property type="entry name" value="Small_HSP"/>
</dbReference>
<feature type="compositionally biased region" description="Basic and acidic residues" evidence="3">
    <location>
        <begin position="141"/>
        <end position="155"/>
    </location>
</feature>
<evidence type="ECO:0000256" key="1">
    <source>
        <dbReference type="PROSITE-ProRule" id="PRU00285"/>
    </source>
</evidence>
<dbReference type="RefSeq" id="WP_377506070.1">
    <property type="nucleotide sequence ID" value="NZ_JBHULU010000012.1"/>
</dbReference>
<feature type="domain" description="SHSP" evidence="4">
    <location>
        <begin position="42"/>
        <end position="155"/>
    </location>
</feature>
<evidence type="ECO:0000256" key="3">
    <source>
        <dbReference type="SAM" id="MobiDB-lite"/>
    </source>
</evidence>
<keyword evidence="6" id="KW-1185">Reference proteome</keyword>
<dbReference type="PANTHER" id="PTHR11527">
    <property type="entry name" value="HEAT-SHOCK PROTEIN 20 FAMILY MEMBER"/>
    <property type="match status" value="1"/>
</dbReference>
<evidence type="ECO:0000313" key="6">
    <source>
        <dbReference type="Proteomes" id="UP001597544"/>
    </source>
</evidence>
<name>A0ABW5IKF6_9BACT</name>
<dbReference type="EMBL" id="JBHULU010000012">
    <property type="protein sequence ID" value="MFD2514132.1"/>
    <property type="molecule type" value="Genomic_DNA"/>
</dbReference>
<dbReference type="PROSITE" id="PS01031">
    <property type="entry name" value="SHSP"/>
    <property type="match status" value="1"/>
</dbReference>
<gene>
    <name evidence="5" type="ORF">ACFSRY_09665</name>
</gene>
<protein>
    <submittedName>
        <fullName evidence="5">Hsp20/alpha crystallin family protein</fullName>
    </submittedName>
</protein>
<sequence length="155" mass="18086">MANLTRRNGGASTPTRSTFSNFFSDMDRFFDNDFWGMPMQMNRQMMANMPATNIRENEKDYSIEVAAPGMKKEDFNIDVNEGMLTISSHKEEEKKQEEENYTRREYNYSSFSRSFRLPESVNEDDIKASYKDGVLHLSVPKGKEQEKPKKKIKVD</sequence>
<dbReference type="Gene3D" id="2.60.40.790">
    <property type="match status" value="1"/>
</dbReference>
<dbReference type="InterPro" id="IPR008978">
    <property type="entry name" value="HSP20-like_chaperone"/>
</dbReference>
<evidence type="ECO:0000259" key="4">
    <source>
        <dbReference type="PROSITE" id="PS01031"/>
    </source>
</evidence>
<dbReference type="CDD" id="cd06464">
    <property type="entry name" value="ACD_sHsps-like"/>
    <property type="match status" value="1"/>
</dbReference>
<dbReference type="InterPro" id="IPR002068">
    <property type="entry name" value="A-crystallin/Hsp20_dom"/>
</dbReference>
<dbReference type="SUPFAM" id="SSF49764">
    <property type="entry name" value="HSP20-like chaperones"/>
    <property type="match status" value="1"/>
</dbReference>
<dbReference type="Proteomes" id="UP001597544">
    <property type="component" value="Unassembled WGS sequence"/>
</dbReference>
<evidence type="ECO:0000313" key="5">
    <source>
        <dbReference type="EMBL" id="MFD2514132.1"/>
    </source>
</evidence>
<feature type="region of interest" description="Disordered" evidence="3">
    <location>
        <begin position="132"/>
        <end position="155"/>
    </location>
</feature>
<evidence type="ECO:0000256" key="2">
    <source>
        <dbReference type="RuleBase" id="RU003616"/>
    </source>
</evidence>
<accession>A0ABW5IKF6</accession>
<comment type="caution">
    <text evidence="5">The sequence shown here is derived from an EMBL/GenBank/DDBJ whole genome shotgun (WGS) entry which is preliminary data.</text>
</comment>
<organism evidence="5 6">
    <name type="scientific">Pontibacter locisalis</name>
    <dbReference type="NCBI Taxonomy" id="1719035"/>
    <lineage>
        <taxon>Bacteria</taxon>
        <taxon>Pseudomonadati</taxon>
        <taxon>Bacteroidota</taxon>
        <taxon>Cytophagia</taxon>
        <taxon>Cytophagales</taxon>
        <taxon>Hymenobacteraceae</taxon>
        <taxon>Pontibacter</taxon>
    </lineage>
</organism>
<dbReference type="Pfam" id="PF00011">
    <property type="entry name" value="HSP20"/>
    <property type="match status" value="1"/>
</dbReference>